<protein>
    <recommendedName>
        <fullName evidence="3">CarboxypepD_reg-like domain-containing protein</fullName>
    </recommendedName>
</protein>
<proteinExistence type="predicted"/>
<evidence type="ECO:0000313" key="1">
    <source>
        <dbReference type="EMBL" id="SHO73507.1"/>
    </source>
</evidence>
<dbReference type="EMBL" id="FRYK01000003">
    <property type="protein sequence ID" value="SHO73507.1"/>
    <property type="molecule type" value="Genomic_DNA"/>
</dbReference>
<reference evidence="2" key="1">
    <citation type="submission" date="2016-12" db="EMBL/GenBank/DDBJ databases">
        <authorList>
            <person name="Varghese N."/>
            <person name="Submissions S."/>
        </authorList>
    </citation>
    <scope>NUCLEOTIDE SEQUENCE [LARGE SCALE GENOMIC DNA]</scope>
    <source>
        <strain evidence="2">DSM 18830</strain>
    </source>
</reference>
<evidence type="ECO:0008006" key="3">
    <source>
        <dbReference type="Google" id="ProtNLM"/>
    </source>
</evidence>
<dbReference type="STRING" id="416016.SAMN05443547_1868"/>
<dbReference type="OrthoDB" id="1307311at2"/>
<dbReference type="AlphaFoldDB" id="A0A1M7ZXY9"/>
<organism evidence="1 2">
    <name type="scientific">Flavobacterium cucumis</name>
    <dbReference type="NCBI Taxonomy" id="416016"/>
    <lineage>
        <taxon>Bacteria</taxon>
        <taxon>Pseudomonadati</taxon>
        <taxon>Bacteroidota</taxon>
        <taxon>Flavobacteriia</taxon>
        <taxon>Flavobacteriales</taxon>
        <taxon>Flavobacteriaceae</taxon>
        <taxon>Flavobacterium</taxon>
    </lineage>
</organism>
<accession>A0A1M7ZXY9</accession>
<sequence length="400" mass="46910">MIKKISLTFLFFCHFLYSQTLEFAVIVKDFDTDQPIDEVTITAVKSGQSFLTNKEGNCIVNLSRPSDLEFLHGSYKRMVVKYTALNKKNNIVYLEPIVEQLEDYVVTREHPQEILRGLVANSRSRISLPINLKVYLREFYKQDDQIVFFNDGLINFQILGTIRNIKTDILVEQNRAIGFIEGNFYADILGYNLNNIIENYYQFKYLDEVLDAGARKKYEFYVKTFSANEDELVIKIVPLDDSKGILSSFSIRYDTKKRIILELSSSVSPERLQKYKENFFATRKVYKLEFKNTFREFDNLYYLVNSKEVIGFEKRIKKKEVRIEVKNHMVVTDLDKKLFEYSDKNIFKDKSLINKKSSFFTNYWDVASGFVATNEEKLIIDQLGKEYNEVEAESDIPSNK</sequence>
<dbReference type="Proteomes" id="UP000184611">
    <property type="component" value="Unassembled WGS sequence"/>
</dbReference>
<name>A0A1M7ZXY9_9FLAO</name>
<evidence type="ECO:0000313" key="2">
    <source>
        <dbReference type="Proteomes" id="UP000184611"/>
    </source>
</evidence>
<gene>
    <name evidence="1" type="ORF">SAMN05443547_1868</name>
</gene>
<keyword evidence="2" id="KW-1185">Reference proteome</keyword>
<dbReference type="RefSeq" id="WP_073583710.1">
    <property type="nucleotide sequence ID" value="NZ_CBCSEA010000008.1"/>
</dbReference>